<feature type="compositionally biased region" description="Polar residues" evidence="1">
    <location>
        <begin position="544"/>
        <end position="558"/>
    </location>
</feature>
<feature type="region of interest" description="Disordered" evidence="1">
    <location>
        <begin position="93"/>
        <end position="134"/>
    </location>
</feature>
<evidence type="ECO:0000313" key="2">
    <source>
        <dbReference type="EMBL" id="TFK06588.1"/>
    </source>
</evidence>
<evidence type="ECO:0000313" key="3">
    <source>
        <dbReference type="Proteomes" id="UP000297703"/>
    </source>
</evidence>
<name>A0A4D9EFR2_9SAUR</name>
<dbReference type="OrthoDB" id="9044879at2759"/>
<sequence length="583" mass="63913">MAIVLPVSLRSDNRICFQLQLEEWRLSYVAVDDLGAAYLKETKFKGGLLQGVSEKQAPQEHSLQLDHFKTKSLSPLRGMAGKMFPEILIGDSEDTFKKPPTGKNTFRTRRDVRLTSPLSADEESHQSNSLADSVERREEFAAEYKWHKDGDGYSRKEEPGIEDKCKLHEESGACKEGEGSQPQQKPVYISLLDFGWLGSISHSFEIEGKTTPPFSRPEHPENSSGDSESYCLLDEDSILSDSAVSTGYFPCYRTYGELPRYQPPRSASSQSGNAEGRAGSSCDASVQCSGCSEEDPKVSDTRASDTTQGSRDRGETLTCETVPSNPNAPSGGPLAEGNSHRTSGKEFEGRKDGDSSQQHLALEKRRGFGPEVSENLKEPEDTLTKEAASELLVPGHTPSVSVGKDSGQLPGAEHQSSLLPSKGKAPTSLHSAATTKKLPPKKQQKQCRKEEEEVHRAKLAPLLGPGDAVPRRKRGSRFPCGRSPETGHCEIEASGSGQEGGHRKPSPRSRPTTSGNQAGEEPRSTPSRLSLRSLVSWVRKIFRRSSTVKPQAGSSQGTEETRGQVGSRLRWWISRRRNRIHPH</sequence>
<proteinExistence type="predicted"/>
<feature type="compositionally biased region" description="Polar residues" evidence="1">
    <location>
        <begin position="318"/>
        <end position="328"/>
    </location>
</feature>
<reference evidence="2 3" key="2">
    <citation type="submission" date="2019-04" db="EMBL/GenBank/DDBJ databases">
        <title>The genome sequence of big-headed turtle.</title>
        <authorList>
            <person name="Gong S."/>
        </authorList>
    </citation>
    <scope>NUCLEOTIDE SEQUENCE [LARGE SCALE GENOMIC DNA]</scope>
    <source>
        <strain evidence="2">DO16091913</strain>
        <tissue evidence="2">Muscle</tissue>
    </source>
</reference>
<feature type="compositionally biased region" description="Basic and acidic residues" evidence="1">
    <location>
        <begin position="361"/>
        <end position="388"/>
    </location>
</feature>
<protein>
    <submittedName>
        <fullName evidence="2">AP-5 complex subunit mu-1</fullName>
    </submittedName>
</protein>
<feature type="region of interest" description="Disordered" evidence="1">
    <location>
        <begin position="259"/>
        <end position="530"/>
    </location>
</feature>
<accession>A0A4D9EFR2</accession>
<evidence type="ECO:0000256" key="1">
    <source>
        <dbReference type="SAM" id="MobiDB-lite"/>
    </source>
</evidence>
<feature type="region of interest" description="Disordered" evidence="1">
    <location>
        <begin position="542"/>
        <end position="567"/>
    </location>
</feature>
<feature type="compositionally biased region" description="Basic and acidic residues" evidence="1">
    <location>
        <begin position="343"/>
        <end position="354"/>
    </location>
</feature>
<reference evidence="2 3" key="1">
    <citation type="submission" date="2019-04" db="EMBL/GenBank/DDBJ databases">
        <title>Draft genome of the big-headed turtle Platysternon megacephalum.</title>
        <authorList>
            <person name="Gong S."/>
        </authorList>
    </citation>
    <scope>NUCLEOTIDE SEQUENCE [LARGE SCALE GENOMIC DNA]</scope>
    <source>
        <strain evidence="2">DO16091913</strain>
        <tissue evidence="2">Muscle</tissue>
    </source>
</reference>
<feature type="region of interest" description="Disordered" evidence="1">
    <location>
        <begin position="208"/>
        <end position="229"/>
    </location>
</feature>
<dbReference type="Proteomes" id="UP000297703">
    <property type="component" value="Unassembled WGS sequence"/>
</dbReference>
<organism evidence="2 3">
    <name type="scientific">Platysternon megacephalum</name>
    <name type="common">big-headed turtle</name>
    <dbReference type="NCBI Taxonomy" id="55544"/>
    <lineage>
        <taxon>Eukaryota</taxon>
        <taxon>Metazoa</taxon>
        <taxon>Chordata</taxon>
        <taxon>Craniata</taxon>
        <taxon>Vertebrata</taxon>
        <taxon>Euteleostomi</taxon>
        <taxon>Archelosauria</taxon>
        <taxon>Testudinata</taxon>
        <taxon>Testudines</taxon>
        <taxon>Cryptodira</taxon>
        <taxon>Durocryptodira</taxon>
        <taxon>Testudinoidea</taxon>
        <taxon>Platysternidae</taxon>
        <taxon>Platysternon</taxon>
    </lineage>
</organism>
<feature type="compositionally biased region" description="Basic and acidic residues" evidence="1">
    <location>
        <begin position="447"/>
        <end position="456"/>
    </location>
</feature>
<dbReference type="EMBL" id="QXTE01000096">
    <property type="protein sequence ID" value="TFK06588.1"/>
    <property type="molecule type" value="Genomic_DNA"/>
</dbReference>
<dbReference type="AlphaFoldDB" id="A0A4D9EFR2"/>
<gene>
    <name evidence="2" type="ORF">DR999_PMT10905</name>
</gene>
<comment type="caution">
    <text evidence="2">The sequence shown here is derived from an EMBL/GenBank/DDBJ whole genome shotgun (WGS) entry which is preliminary data.</text>
</comment>
<feature type="compositionally biased region" description="Basic and acidic residues" evidence="1">
    <location>
        <begin position="294"/>
        <end position="303"/>
    </location>
</feature>
<keyword evidence="3" id="KW-1185">Reference proteome</keyword>